<evidence type="ECO:0000313" key="2">
    <source>
        <dbReference type="EMBL" id="MCR8874599.1"/>
    </source>
</evidence>
<evidence type="ECO:0000313" key="3">
    <source>
        <dbReference type="Proteomes" id="UP001204579"/>
    </source>
</evidence>
<organism evidence="2 3">
    <name type="scientific">Phocaeicola barnesiae</name>
    <dbReference type="NCBI Taxonomy" id="376804"/>
    <lineage>
        <taxon>Bacteria</taxon>
        <taxon>Pseudomonadati</taxon>
        <taxon>Bacteroidota</taxon>
        <taxon>Bacteroidia</taxon>
        <taxon>Bacteroidales</taxon>
        <taxon>Bacteroidaceae</taxon>
        <taxon>Phocaeicola</taxon>
    </lineage>
</organism>
<keyword evidence="1" id="KW-0732">Signal</keyword>
<evidence type="ECO:0000256" key="1">
    <source>
        <dbReference type="SAM" id="SignalP"/>
    </source>
</evidence>
<accession>A0AAW5NA95</accession>
<dbReference type="RefSeq" id="WP_022339208.1">
    <property type="nucleotide sequence ID" value="NZ_CAUCAW010000001.1"/>
</dbReference>
<feature type="chain" id="PRO_5043947120" evidence="1">
    <location>
        <begin position="22"/>
        <end position="178"/>
    </location>
</feature>
<protein>
    <submittedName>
        <fullName evidence="2">Uncharacterized protein</fullName>
    </submittedName>
</protein>
<dbReference type="EMBL" id="JANRHJ010000012">
    <property type="protein sequence ID" value="MCR8874599.1"/>
    <property type="molecule type" value="Genomic_DNA"/>
</dbReference>
<dbReference type="AlphaFoldDB" id="A0AAW5NA95"/>
<feature type="signal peptide" evidence="1">
    <location>
        <begin position="1"/>
        <end position="21"/>
    </location>
</feature>
<sequence>MKKTFIFLCASMVLQATASFATTNEPVKENVVYNTTTSNETATKWEFYSAHEDPSPELLEGITSNKYSKRVSYFYNLFKDTYVVKEEVVPGDPTRRTVIRKPEIYNAVKSIEKALNKSVKKHEISEKESEQLFYHVLKVSLAAIDSESDSFEESLDAHRKDTKALLALFQQVNLKDLY</sequence>
<reference evidence="2 3" key="1">
    <citation type="submission" date="2022-08" db="EMBL/GenBank/DDBJ databases">
        <authorList>
            <person name="Zeman M."/>
            <person name="Kubasova T."/>
        </authorList>
    </citation>
    <scope>NUCLEOTIDE SEQUENCE [LARGE SCALE GENOMIC DNA]</scope>
    <source>
        <strain evidence="2 3">ET62</strain>
    </source>
</reference>
<gene>
    <name evidence="2" type="ORF">NW209_11350</name>
</gene>
<name>A0AAW5NA95_9BACT</name>
<keyword evidence="3" id="KW-1185">Reference proteome</keyword>
<proteinExistence type="predicted"/>
<dbReference type="Proteomes" id="UP001204579">
    <property type="component" value="Unassembled WGS sequence"/>
</dbReference>
<comment type="caution">
    <text evidence="2">The sequence shown here is derived from an EMBL/GenBank/DDBJ whole genome shotgun (WGS) entry which is preliminary data.</text>
</comment>